<protein>
    <submittedName>
        <fullName evidence="2">Uncharacterized protein</fullName>
    </submittedName>
</protein>
<proteinExistence type="predicted"/>
<sequence length="144" mass="16133">MKFVCLTPNIVLPMLIASPYPLRPRSSEPASLHMQMLFLCRYPIDGRGHKPGLPKRPPRLHICTMRHTIPVPPMAPMRALGWAIILASIKQEDPTGTNNQCNTHQLITHRDRQESPLSTHHRLGLRPNHHTAAPSARPLAGTMT</sequence>
<dbReference type="AlphaFoldDB" id="A0A1Z5RJ81"/>
<feature type="compositionally biased region" description="Basic residues" evidence="1">
    <location>
        <begin position="119"/>
        <end position="129"/>
    </location>
</feature>
<organism evidence="2 3">
    <name type="scientific">Sorghum bicolor</name>
    <name type="common">Sorghum</name>
    <name type="synonym">Sorghum vulgare</name>
    <dbReference type="NCBI Taxonomy" id="4558"/>
    <lineage>
        <taxon>Eukaryota</taxon>
        <taxon>Viridiplantae</taxon>
        <taxon>Streptophyta</taxon>
        <taxon>Embryophyta</taxon>
        <taxon>Tracheophyta</taxon>
        <taxon>Spermatophyta</taxon>
        <taxon>Magnoliopsida</taxon>
        <taxon>Liliopsida</taxon>
        <taxon>Poales</taxon>
        <taxon>Poaceae</taxon>
        <taxon>PACMAD clade</taxon>
        <taxon>Panicoideae</taxon>
        <taxon>Andropogonodae</taxon>
        <taxon>Andropogoneae</taxon>
        <taxon>Sorghinae</taxon>
        <taxon>Sorghum</taxon>
    </lineage>
</organism>
<feature type="region of interest" description="Disordered" evidence="1">
    <location>
        <begin position="109"/>
        <end position="144"/>
    </location>
</feature>
<evidence type="ECO:0000313" key="2">
    <source>
        <dbReference type="EMBL" id="OQU83495.1"/>
    </source>
</evidence>
<reference evidence="2 3" key="1">
    <citation type="journal article" date="2009" name="Nature">
        <title>The Sorghum bicolor genome and the diversification of grasses.</title>
        <authorList>
            <person name="Paterson A.H."/>
            <person name="Bowers J.E."/>
            <person name="Bruggmann R."/>
            <person name="Dubchak I."/>
            <person name="Grimwood J."/>
            <person name="Gundlach H."/>
            <person name="Haberer G."/>
            <person name="Hellsten U."/>
            <person name="Mitros T."/>
            <person name="Poliakov A."/>
            <person name="Schmutz J."/>
            <person name="Spannagl M."/>
            <person name="Tang H."/>
            <person name="Wang X."/>
            <person name="Wicker T."/>
            <person name="Bharti A.K."/>
            <person name="Chapman J."/>
            <person name="Feltus F.A."/>
            <person name="Gowik U."/>
            <person name="Grigoriev I.V."/>
            <person name="Lyons E."/>
            <person name="Maher C.A."/>
            <person name="Martis M."/>
            <person name="Narechania A."/>
            <person name="Otillar R.P."/>
            <person name="Penning B.W."/>
            <person name="Salamov A.A."/>
            <person name="Wang Y."/>
            <person name="Zhang L."/>
            <person name="Carpita N.C."/>
            <person name="Freeling M."/>
            <person name="Gingle A.R."/>
            <person name="Hash C.T."/>
            <person name="Keller B."/>
            <person name="Klein P."/>
            <person name="Kresovich S."/>
            <person name="McCann M.C."/>
            <person name="Ming R."/>
            <person name="Peterson D.G."/>
            <person name="Mehboob-ur-Rahman"/>
            <person name="Ware D."/>
            <person name="Westhoff P."/>
            <person name="Mayer K.F."/>
            <person name="Messing J."/>
            <person name="Rokhsar D.S."/>
        </authorList>
    </citation>
    <scope>NUCLEOTIDE SEQUENCE [LARGE SCALE GENOMIC DNA]</scope>
    <source>
        <strain evidence="3">cv. BTx623</strain>
    </source>
</reference>
<dbReference type="InParanoid" id="A0A1Z5RJ81"/>
<reference evidence="3" key="2">
    <citation type="journal article" date="2018" name="Plant J.">
        <title>The Sorghum bicolor reference genome: improved assembly, gene annotations, a transcriptome atlas, and signatures of genome organization.</title>
        <authorList>
            <person name="McCormick R.F."/>
            <person name="Truong S.K."/>
            <person name="Sreedasyam A."/>
            <person name="Jenkins J."/>
            <person name="Shu S."/>
            <person name="Sims D."/>
            <person name="Kennedy M."/>
            <person name="Amirebrahimi M."/>
            <person name="Weers B.D."/>
            <person name="McKinley B."/>
            <person name="Mattison A."/>
            <person name="Morishige D.T."/>
            <person name="Grimwood J."/>
            <person name="Schmutz J."/>
            <person name="Mullet J.E."/>
        </authorList>
    </citation>
    <scope>NUCLEOTIDE SEQUENCE [LARGE SCALE GENOMIC DNA]</scope>
    <source>
        <strain evidence="3">cv. BTx623</strain>
    </source>
</reference>
<dbReference type="EMBL" id="CM000764">
    <property type="protein sequence ID" value="OQU83495.1"/>
    <property type="molecule type" value="Genomic_DNA"/>
</dbReference>
<keyword evidence="3" id="KW-1185">Reference proteome</keyword>
<dbReference type="Gramene" id="OQU83495">
    <property type="protein sequence ID" value="OQU83495"/>
    <property type="gene ID" value="SORBI_3005G125700"/>
</dbReference>
<name>A0A1Z5RJ81_SORBI</name>
<gene>
    <name evidence="2" type="ORF">SORBI_3005G125700</name>
</gene>
<evidence type="ECO:0000256" key="1">
    <source>
        <dbReference type="SAM" id="MobiDB-lite"/>
    </source>
</evidence>
<accession>A0A1Z5RJ81</accession>
<evidence type="ECO:0000313" key="3">
    <source>
        <dbReference type="Proteomes" id="UP000000768"/>
    </source>
</evidence>
<dbReference type="Proteomes" id="UP000000768">
    <property type="component" value="Chromosome 5"/>
</dbReference>